<dbReference type="GO" id="GO:0003735">
    <property type="term" value="F:structural constituent of ribosome"/>
    <property type="evidence" value="ECO:0007669"/>
    <property type="project" value="InterPro"/>
</dbReference>
<name>A0A381VJF4_9ZZZZ</name>
<dbReference type="GO" id="GO:0022625">
    <property type="term" value="C:cytosolic large ribosomal subunit"/>
    <property type="evidence" value="ECO:0007669"/>
    <property type="project" value="TreeGrafter"/>
</dbReference>
<comment type="similarity">
    <text evidence="1">Belongs to the universal ribosomal protein uL6 family.</text>
</comment>
<feature type="domain" description="Large ribosomal subunit protein uL6 alpha-beta" evidence="4">
    <location>
        <begin position="21"/>
        <end position="82"/>
    </location>
</feature>
<dbReference type="GO" id="GO:0002181">
    <property type="term" value="P:cytoplasmic translation"/>
    <property type="evidence" value="ECO:0007669"/>
    <property type="project" value="TreeGrafter"/>
</dbReference>
<evidence type="ECO:0000256" key="1">
    <source>
        <dbReference type="ARBA" id="ARBA00009356"/>
    </source>
</evidence>
<accession>A0A381VJF4</accession>
<dbReference type="InterPro" id="IPR020040">
    <property type="entry name" value="Ribosomal_uL6_a/b-dom"/>
</dbReference>
<evidence type="ECO:0000313" key="5">
    <source>
        <dbReference type="EMBL" id="SVA40430.1"/>
    </source>
</evidence>
<dbReference type="GO" id="GO:0019843">
    <property type="term" value="F:rRNA binding"/>
    <property type="evidence" value="ECO:0007669"/>
    <property type="project" value="InterPro"/>
</dbReference>
<dbReference type="SUPFAM" id="SSF56053">
    <property type="entry name" value="Ribosomal protein L6"/>
    <property type="match status" value="2"/>
</dbReference>
<dbReference type="InterPro" id="IPR019906">
    <property type="entry name" value="Ribosomal_uL6_bac-type"/>
</dbReference>
<dbReference type="PANTHER" id="PTHR11655">
    <property type="entry name" value="60S/50S RIBOSOMAL PROTEIN L6/L9"/>
    <property type="match status" value="1"/>
</dbReference>
<gene>
    <name evidence="5" type="ORF">METZ01_LOCUS93284</name>
</gene>
<reference evidence="5" key="1">
    <citation type="submission" date="2018-05" db="EMBL/GenBank/DDBJ databases">
        <authorList>
            <person name="Lanie J.A."/>
            <person name="Ng W.-L."/>
            <person name="Kazmierczak K.M."/>
            <person name="Andrzejewski T.M."/>
            <person name="Davidsen T.M."/>
            <person name="Wayne K.J."/>
            <person name="Tettelin H."/>
            <person name="Glass J.I."/>
            <person name="Rusch D."/>
            <person name="Podicherti R."/>
            <person name="Tsui H.-C.T."/>
            <person name="Winkler M.E."/>
        </authorList>
    </citation>
    <scope>NUCLEOTIDE SEQUENCE</scope>
</reference>
<evidence type="ECO:0000259" key="4">
    <source>
        <dbReference type="Pfam" id="PF00347"/>
    </source>
</evidence>
<dbReference type="EMBL" id="UINC01008999">
    <property type="protein sequence ID" value="SVA40430.1"/>
    <property type="molecule type" value="Genomic_DNA"/>
</dbReference>
<sequence length="177" mass="19893">MSKIAKNSIKFSKEINCSFENGILIAKGKLGELSLNLNPLYTLDIREEELLVIPKNNKDKADPNWGTMRALVANTIKGVSEGFTKTLELNGTGYRASVSGSKLKLQLGYSHDIDYEIPKEVQIECPKQNIIKLTSYNKDSLGAVAAKIRSYRKPEPFKGKGIKYENEYIHRKEGKKK</sequence>
<dbReference type="NCBIfam" id="TIGR03654">
    <property type="entry name" value="L6_bact"/>
    <property type="match status" value="1"/>
</dbReference>
<feature type="domain" description="Large ribosomal subunit protein uL6 alpha-beta" evidence="4">
    <location>
        <begin position="91"/>
        <end position="164"/>
    </location>
</feature>
<dbReference type="AlphaFoldDB" id="A0A381VJF4"/>
<dbReference type="FunFam" id="3.90.930.12:FF:000001">
    <property type="entry name" value="50S ribosomal protein L6"/>
    <property type="match status" value="1"/>
</dbReference>
<dbReference type="PIRSF" id="PIRSF002162">
    <property type="entry name" value="Ribosomal_L6"/>
    <property type="match status" value="1"/>
</dbReference>
<dbReference type="InterPro" id="IPR000702">
    <property type="entry name" value="Ribosomal_uL6-like"/>
</dbReference>
<dbReference type="Gene3D" id="3.90.930.12">
    <property type="entry name" value="Ribosomal protein L6, alpha-beta domain"/>
    <property type="match status" value="2"/>
</dbReference>
<dbReference type="Pfam" id="PF00347">
    <property type="entry name" value="Ribosomal_L6"/>
    <property type="match status" value="2"/>
</dbReference>
<organism evidence="5">
    <name type="scientific">marine metagenome</name>
    <dbReference type="NCBI Taxonomy" id="408172"/>
    <lineage>
        <taxon>unclassified sequences</taxon>
        <taxon>metagenomes</taxon>
        <taxon>ecological metagenomes</taxon>
    </lineage>
</organism>
<evidence type="ECO:0000256" key="3">
    <source>
        <dbReference type="ARBA" id="ARBA00023274"/>
    </source>
</evidence>
<protein>
    <recommendedName>
        <fullName evidence="4">Large ribosomal subunit protein uL6 alpha-beta domain-containing protein</fullName>
    </recommendedName>
</protein>
<dbReference type="PANTHER" id="PTHR11655:SF14">
    <property type="entry name" value="LARGE RIBOSOMAL SUBUNIT PROTEIN UL6M"/>
    <property type="match status" value="1"/>
</dbReference>
<keyword evidence="2" id="KW-0689">Ribosomal protein</keyword>
<dbReference type="PRINTS" id="PR00059">
    <property type="entry name" value="RIBOSOMALL6"/>
</dbReference>
<keyword evidence="3" id="KW-0687">Ribonucleoprotein</keyword>
<dbReference type="InterPro" id="IPR036789">
    <property type="entry name" value="Ribosomal_uL6-like_a/b-dom_sf"/>
</dbReference>
<evidence type="ECO:0000256" key="2">
    <source>
        <dbReference type="ARBA" id="ARBA00022980"/>
    </source>
</evidence>
<proteinExistence type="inferred from homology"/>